<dbReference type="PANTHER" id="PTHR43783:SF1">
    <property type="entry name" value="UDP-N-ACETYLGLUCOSAMINE 1-CARBOXYVINYLTRANSFERASE"/>
    <property type="match status" value="1"/>
</dbReference>
<comment type="caution">
    <text evidence="12">Lacks conserved residue(s) required for the propagation of feature annotation.</text>
</comment>
<feature type="domain" description="Enolpyruvate transferase" evidence="13">
    <location>
        <begin position="7"/>
        <end position="403"/>
    </location>
</feature>
<evidence type="ECO:0000256" key="8">
    <source>
        <dbReference type="ARBA" id="ARBA00023306"/>
    </source>
</evidence>
<accession>A0A6N7XV66</accession>
<feature type="binding site" evidence="12">
    <location>
        <position position="305"/>
    </location>
    <ligand>
        <name>UDP-N-acetyl-alpha-D-glucosamine</name>
        <dbReference type="ChEBI" id="CHEBI:57705"/>
    </ligand>
</feature>
<evidence type="ECO:0000313" key="15">
    <source>
        <dbReference type="Proteomes" id="UP000469523"/>
    </source>
</evidence>
<keyword evidence="9 12" id="KW-0961">Cell wall biogenesis/degradation</keyword>
<comment type="similarity">
    <text evidence="10 12">Belongs to the EPSP synthase family. MurA subfamily.</text>
</comment>
<evidence type="ECO:0000256" key="5">
    <source>
        <dbReference type="ARBA" id="ARBA00022679"/>
    </source>
</evidence>
<evidence type="ECO:0000256" key="4">
    <source>
        <dbReference type="ARBA" id="ARBA00022618"/>
    </source>
</evidence>
<dbReference type="NCBIfam" id="NF006873">
    <property type="entry name" value="PRK09369.1"/>
    <property type="match status" value="1"/>
</dbReference>
<dbReference type="GO" id="GO:0008360">
    <property type="term" value="P:regulation of cell shape"/>
    <property type="evidence" value="ECO:0007669"/>
    <property type="project" value="UniProtKB-KW"/>
</dbReference>
<gene>
    <name evidence="12 14" type="primary">murA</name>
    <name evidence="14" type="ORF">FYJ83_07625</name>
</gene>
<reference evidence="14 15" key="1">
    <citation type="submission" date="2019-09" db="EMBL/GenBank/DDBJ databases">
        <title>In-depth cultivation of the pig gut microbiome towards novel bacterial diversity and tailored functional studies.</title>
        <authorList>
            <person name="Wylensek D."/>
            <person name="Hitch T.C.A."/>
            <person name="Clavel T."/>
        </authorList>
    </citation>
    <scope>NUCLEOTIDE SEQUENCE [LARGE SCALE GENOMIC DNA]</scope>
    <source>
        <strain evidence="14 15">WCA3-693-APC-4?</strain>
    </source>
</reference>
<keyword evidence="8 12" id="KW-0131">Cell cycle</keyword>
<dbReference type="PANTHER" id="PTHR43783">
    <property type="entry name" value="UDP-N-ACETYLGLUCOSAMINE 1-CARBOXYVINYLTRANSFERASE"/>
    <property type="match status" value="1"/>
</dbReference>
<dbReference type="SUPFAM" id="SSF55205">
    <property type="entry name" value="EPT/RTPC-like"/>
    <property type="match status" value="1"/>
</dbReference>
<proteinExistence type="inferred from homology"/>
<evidence type="ECO:0000256" key="10">
    <source>
        <dbReference type="ARBA" id="ARBA00038367"/>
    </source>
</evidence>
<evidence type="ECO:0000256" key="6">
    <source>
        <dbReference type="ARBA" id="ARBA00022960"/>
    </source>
</evidence>
<dbReference type="Pfam" id="PF00275">
    <property type="entry name" value="EPSP_synthase"/>
    <property type="match status" value="1"/>
</dbReference>
<sequence>MEKYIINGGSRLTGELSISGAKNAVLPILAATVIGGNKSTITNIPNLRDVQIMKEILLTLGCTVEYDGSTMIVDSKPLNQIVVPEELVREMRSSIILMGAMLSRTGEVILSYPGGCEIGPRPIDLHLKAIRDMGAEIEESHGHLHCKVTRLKGAEIQLDYPSVGATENIILAGVKAEGTTIIRNAAREPEIIDLQNYLNKAGAKVSGAGTSVIVIEGVDEFRDVNHSIISDRIVAGTIMTAAAITGGDIIINNIVIDHVLSIIAKLREAGVIIYTNGNSMKVMGPRKINSIEMLQTLPYPGFPTDMQAQMMTLLTVASGTSIISETVFENRFKHAEELARMGANIKTFGKVAVIKGVKELTGAKTTAKDLRGGAALVLAGLIARGTTEVYDIYHIERGYENLHLILQKLGADITKVN</sequence>
<evidence type="ECO:0000313" key="14">
    <source>
        <dbReference type="EMBL" id="MSU01333.1"/>
    </source>
</evidence>
<dbReference type="Proteomes" id="UP000469523">
    <property type="component" value="Unassembled WGS sequence"/>
</dbReference>
<name>A0A6N7XV66_9FIRM</name>
<dbReference type="Gene3D" id="3.65.10.10">
    <property type="entry name" value="Enolpyruvate transferase domain"/>
    <property type="match status" value="2"/>
</dbReference>
<keyword evidence="15" id="KW-1185">Reference proteome</keyword>
<dbReference type="InterPro" id="IPR001986">
    <property type="entry name" value="Enolpyruvate_Tfrase_dom"/>
</dbReference>
<comment type="function">
    <text evidence="12">Cell wall formation. Adds enolpyruvyl to UDP-N-acetylglucosamine.</text>
</comment>
<dbReference type="NCBIfam" id="TIGR01072">
    <property type="entry name" value="murA"/>
    <property type="match status" value="1"/>
</dbReference>
<comment type="pathway">
    <text evidence="2 12">Cell wall biogenesis; peptidoglycan biosynthesis.</text>
</comment>
<dbReference type="GO" id="GO:0071555">
    <property type="term" value="P:cell wall organization"/>
    <property type="evidence" value="ECO:0007669"/>
    <property type="project" value="UniProtKB-KW"/>
</dbReference>
<feature type="binding site" evidence="12">
    <location>
        <position position="92"/>
    </location>
    <ligand>
        <name>UDP-N-acetyl-alpha-D-glucosamine</name>
        <dbReference type="ChEBI" id="CHEBI:57705"/>
    </ligand>
</feature>
<protein>
    <recommendedName>
        <fullName evidence="12">UDP-N-acetylglucosamine 1-carboxyvinyltransferase</fullName>
        <ecNumber evidence="12">2.5.1.7</ecNumber>
    </recommendedName>
    <alternativeName>
        <fullName evidence="12">Enoylpyruvate transferase</fullName>
    </alternativeName>
    <alternativeName>
        <fullName evidence="12">UDP-N-acetylglucosamine enolpyruvyl transferase</fullName>
        <shortName evidence="12">EPT</shortName>
    </alternativeName>
</protein>
<keyword evidence="5 12" id="KW-0808">Transferase</keyword>
<dbReference type="InterPro" id="IPR050068">
    <property type="entry name" value="MurA_subfamily"/>
</dbReference>
<dbReference type="GO" id="GO:0005737">
    <property type="term" value="C:cytoplasm"/>
    <property type="evidence" value="ECO:0007669"/>
    <property type="project" value="UniProtKB-SubCell"/>
</dbReference>
<evidence type="ECO:0000256" key="9">
    <source>
        <dbReference type="ARBA" id="ARBA00023316"/>
    </source>
</evidence>
<dbReference type="HAMAP" id="MF_00111">
    <property type="entry name" value="MurA"/>
    <property type="match status" value="1"/>
</dbReference>
<feature type="binding site" evidence="12">
    <location>
        <begin position="22"/>
        <end position="23"/>
    </location>
    <ligand>
        <name>phosphoenolpyruvate</name>
        <dbReference type="ChEBI" id="CHEBI:58702"/>
    </ligand>
</feature>
<dbReference type="UniPathway" id="UPA00219"/>
<dbReference type="InterPro" id="IPR005750">
    <property type="entry name" value="UDP_GlcNAc_COvinyl_MurA"/>
</dbReference>
<evidence type="ECO:0000259" key="13">
    <source>
        <dbReference type="Pfam" id="PF00275"/>
    </source>
</evidence>
<keyword evidence="12" id="KW-0670">Pyruvate</keyword>
<dbReference type="InterPro" id="IPR013792">
    <property type="entry name" value="RNA3'P_cycl/enolpyr_Trfase_a/b"/>
</dbReference>
<evidence type="ECO:0000256" key="7">
    <source>
        <dbReference type="ARBA" id="ARBA00022984"/>
    </source>
</evidence>
<dbReference type="GO" id="GO:0051301">
    <property type="term" value="P:cell division"/>
    <property type="evidence" value="ECO:0007669"/>
    <property type="project" value="UniProtKB-KW"/>
</dbReference>
<feature type="binding site" evidence="12">
    <location>
        <begin position="121"/>
        <end position="125"/>
    </location>
    <ligand>
        <name>UDP-N-acetyl-alpha-D-glucosamine</name>
        <dbReference type="ChEBI" id="CHEBI:57705"/>
    </ligand>
</feature>
<organism evidence="14 15">
    <name type="scientific">Tissierella pigra</name>
    <dbReference type="NCBI Taxonomy" id="2607614"/>
    <lineage>
        <taxon>Bacteria</taxon>
        <taxon>Bacillati</taxon>
        <taxon>Bacillota</taxon>
        <taxon>Tissierellia</taxon>
        <taxon>Tissierellales</taxon>
        <taxon>Tissierellaceae</taxon>
        <taxon>Tissierella</taxon>
    </lineage>
</organism>
<feature type="modified residue" description="2-(S-cysteinyl)pyruvic acid O-phosphothioketal" evidence="12">
    <location>
        <position position="116"/>
    </location>
</feature>
<evidence type="ECO:0000256" key="3">
    <source>
        <dbReference type="ARBA" id="ARBA00022490"/>
    </source>
</evidence>
<comment type="subcellular location">
    <subcellularLocation>
        <location evidence="1 12">Cytoplasm</location>
    </subcellularLocation>
</comment>
<keyword evidence="7 12" id="KW-0573">Peptidoglycan synthesis</keyword>
<keyword evidence="6 12" id="KW-0133">Cell shape</keyword>
<dbReference type="GO" id="GO:0019277">
    <property type="term" value="P:UDP-N-acetylgalactosamine biosynthetic process"/>
    <property type="evidence" value="ECO:0007669"/>
    <property type="project" value="InterPro"/>
</dbReference>
<dbReference type="AlphaFoldDB" id="A0A6N7XV66"/>
<dbReference type="CDD" id="cd01555">
    <property type="entry name" value="UdpNAET"/>
    <property type="match status" value="1"/>
</dbReference>
<keyword evidence="3 12" id="KW-0963">Cytoplasm</keyword>
<keyword evidence="4 12" id="KW-0132">Cell division</keyword>
<evidence type="ECO:0000256" key="12">
    <source>
        <dbReference type="HAMAP-Rule" id="MF_00111"/>
    </source>
</evidence>
<dbReference type="EC" id="2.5.1.7" evidence="12"/>
<dbReference type="InterPro" id="IPR036968">
    <property type="entry name" value="Enolpyruvate_Tfrase_sf"/>
</dbReference>
<dbReference type="GO" id="GO:0009252">
    <property type="term" value="P:peptidoglycan biosynthetic process"/>
    <property type="evidence" value="ECO:0007669"/>
    <property type="project" value="UniProtKB-UniRule"/>
</dbReference>
<evidence type="ECO:0000256" key="2">
    <source>
        <dbReference type="ARBA" id="ARBA00004752"/>
    </source>
</evidence>
<comment type="caution">
    <text evidence="14">The sequence shown here is derived from an EMBL/GenBank/DDBJ whole genome shotgun (WGS) entry which is preliminary data.</text>
</comment>
<dbReference type="GO" id="GO:0008760">
    <property type="term" value="F:UDP-N-acetylglucosamine 1-carboxyvinyltransferase activity"/>
    <property type="evidence" value="ECO:0007669"/>
    <property type="project" value="UniProtKB-UniRule"/>
</dbReference>
<feature type="active site" description="Proton donor" evidence="12">
    <location>
        <position position="116"/>
    </location>
</feature>
<dbReference type="RefSeq" id="WP_216585246.1">
    <property type="nucleotide sequence ID" value="NZ_JAHLPJ010000001.1"/>
</dbReference>
<evidence type="ECO:0000256" key="1">
    <source>
        <dbReference type="ARBA" id="ARBA00004496"/>
    </source>
</evidence>
<feature type="binding site" evidence="12">
    <location>
        <position position="327"/>
    </location>
    <ligand>
        <name>UDP-N-acetyl-alpha-D-glucosamine</name>
        <dbReference type="ChEBI" id="CHEBI:57705"/>
    </ligand>
</feature>
<comment type="catalytic activity">
    <reaction evidence="11 12">
        <text>phosphoenolpyruvate + UDP-N-acetyl-alpha-D-glucosamine = UDP-N-acetyl-3-O-(1-carboxyvinyl)-alpha-D-glucosamine + phosphate</text>
        <dbReference type="Rhea" id="RHEA:18681"/>
        <dbReference type="ChEBI" id="CHEBI:43474"/>
        <dbReference type="ChEBI" id="CHEBI:57705"/>
        <dbReference type="ChEBI" id="CHEBI:58702"/>
        <dbReference type="ChEBI" id="CHEBI:68483"/>
        <dbReference type="EC" id="2.5.1.7"/>
    </reaction>
</comment>
<dbReference type="EMBL" id="VUNQ01000013">
    <property type="protein sequence ID" value="MSU01333.1"/>
    <property type="molecule type" value="Genomic_DNA"/>
</dbReference>
<evidence type="ECO:0000256" key="11">
    <source>
        <dbReference type="ARBA" id="ARBA00047527"/>
    </source>
</evidence>